<dbReference type="KEGG" id="hne:HNE_0258"/>
<dbReference type="PRINTS" id="PR01008">
    <property type="entry name" value="FLGLRINGFLGH"/>
</dbReference>
<reference evidence="9 10" key="1">
    <citation type="journal article" date="2006" name="J. Bacteriol.">
        <title>Comparative genomic evidence for a close relationship between the dimorphic prosthecate bacteria Hyphomonas neptunium and Caulobacter crescentus.</title>
        <authorList>
            <person name="Badger J.H."/>
            <person name="Hoover T.R."/>
            <person name="Brun Y.V."/>
            <person name="Weiner R.M."/>
            <person name="Laub M.T."/>
            <person name="Alexandre G."/>
            <person name="Mrazek J."/>
            <person name="Ren Q."/>
            <person name="Paulsen I.T."/>
            <person name="Nelson K.E."/>
            <person name="Khouri H.M."/>
            <person name="Radune D."/>
            <person name="Sosa J."/>
            <person name="Dodson R.J."/>
            <person name="Sullivan S.A."/>
            <person name="Rosovitz M.J."/>
            <person name="Madupu R."/>
            <person name="Brinkac L.M."/>
            <person name="Durkin A.S."/>
            <person name="Daugherty S.C."/>
            <person name="Kothari S.P."/>
            <person name="Giglio M.G."/>
            <person name="Zhou L."/>
            <person name="Haft D.H."/>
            <person name="Selengut J.D."/>
            <person name="Davidsen T.M."/>
            <person name="Yang Q."/>
            <person name="Zafar N."/>
            <person name="Ward N.L."/>
        </authorList>
    </citation>
    <scope>NUCLEOTIDE SEQUENCE [LARGE SCALE GENOMIC DNA]</scope>
    <source>
        <strain evidence="9 10">ATCC 15444</strain>
    </source>
</reference>
<dbReference type="GO" id="GO:0009427">
    <property type="term" value="C:bacterial-type flagellum basal body, distal rod, L ring"/>
    <property type="evidence" value="ECO:0007669"/>
    <property type="project" value="InterPro"/>
</dbReference>
<comment type="similarity">
    <text evidence="2 7">Belongs to the FlgH family.</text>
</comment>
<comment type="function">
    <text evidence="1 7">Assembles around the rod to form the L-ring and probably protects the motor/basal body from shearing forces during rotation.</text>
</comment>
<dbReference type="PANTHER" id="PTHR34933:SF1">
    <property type="entry name" value="FLAGELLAR L-RING PROTEIN"/>
    <property type="match status" value="1"/>
</dbReference>
<dbReference type="Proteomes" id="UP000001959">
    <property type="component" value="Chromosome"/>
</dbReference>
<dbReference type="HAMAP" id="MF_00415">
    <property type="entry name" value="FlgH"/>
    <property type="match status" value="1"/>
</dbReference>
<evidence type="ECO:0000256" key="5">
    <source>
        <dbReference type="ARBA" id="ARBA00023143"/>
    </source>
</evidence>
<keyword evidence="9" id="KW-0969">Cilium</keyword>
<evidence type="ECO:0000313" key="9">
    <source>
        <dbReference type="EMBL" id="ABI78634.1"/>
    </source>
</evidence>
<dbReference type="GO" id="GO:0003774">
    <property type="term" value="F:cytoskeletal motor activity"/>
    <property type="evidence" value="ECO:0007669"/>
    <property type="project" value="InterPro"/>
</dbReference>
<keyword evidence="3 7" id="KW-0732">Signal</keyword>
<name>Q0C5K4_HYPNA</name>
<organism evidence="9 10">
    <name type="scientific">Hyphomonas neptunium (strain ATCC 15444)</name>
    <dbReference type="NCBI Taxonomy" id="228405"/>
    <lineage>
        <taxon>Bacteria</taxon>
        <taxon>Pseudomonadati</taxon>
        <taxon>Pseudomonadota</taxon>
        <taxon>Alphaproteobacteria</taxon>
        <taxon>Hyphomonadales</taxon>
        <taxon>Hyphomonadaceae</taxon>
        <taxon>Hyphomonas</taxon>
    </lineage>
</organism>
<comment type="subcellular location">
    <subcellularLocation>
        <location evidence="7">Cell outer membrane</location>
        <topology evidence="7">Lipid-anchor</topology>
    </subcellularLocation>
    <subcellularLocation>
        <location evidence="7">Bacterial flagellum basal body</location>
    </subcellularLocation>
</comment>
<gene>
    <name evidence="7 9" type="primary">flgH</name>
    <name evidence="9" type="ordered locus">HNE_0258</name>
</gene>
<keyword evidence="9" id="KW-0966">Cell projection</keyword>
<evidence type="ECO:0000256" key="3">
    <source>
        <dbReference type="ARBA" id="ARBA00022729"/>
    </source>
</evidence>
<accession>Q0C5K4</accession>
<keyword evidence="4 7" id="KW-0472">Membrane</keyword>
<evidence type="ECO:0000313" key="10">
    <source>
        <dbReference type="Proteomes" id="UP000001959"/>
    </source>
</evidence>
<dbReference type="GO" id="GO:0009279">
    <property type="term" value="C:cell outer membrane"/>
    <property type="evidence" value="ECO:0007669"/>
    <property type="project" value="UniProtKB-SubCell"/>
</dbReference>
<evidence type="ECO:0000256" key="8">
    <source>
        <dbReference type="SAM" id="SignalP"/>
    </source>
</evidence>
<dbReference type="PANTHER" id="PTHR34933">
    <property type="entry name" value="FLAGELLAR L-RING PROTEIN"/>
    <property type="match status" value="1"/>
</dbReference>
<dbReference type="AlphaFoldDB" id="Q0C5K4"/>
<proteinExistence type="inferred from homology"/>
<protein>
    <recommendedName>
        <fullName evidence="7">Flagellar L-ring protein</fullName>
    </recommendedName>
    <alternativeName>
        <fullName evidence="7">Basal body L-ring protein</fullName>
    </alternativeName>
</protein>
<dbReference type="HOGENOM" id="CLU_069313_1_2_5"/>
<dbReference type="eggNOG" id="COG2063">
    <property type="taxonomic scope" value="Bacteria"/>
</dbReference>
<sequence>MGPRTMKTFFSMPLVALAAAACASSSQPVPDFDPPVPYAGYPGAVPEPVDPNIQNASLWETAPTALLSMRRAKEVGDLLTVVVEMNDQASLQSSLSRNRDSSDDMNVEALFGLPEWANGVLPGGASLSPGVDVSRNSSQNGSGAVNRAEKVTFTLAARVIGVEPNGNLIIHGYQQTRVSNEVRYLTVSGVIRAQDITRMNAVTYDKIADAKLAYVSNGDASSATDRKIGTKIIDRVVPF</sequence>
<comment type="subunit">
    <text evidence="7">The basal body constitutes a major portion of the flagellar organelle and consists of four rings (L,P,S, and M) mounted on a central rod.</text>
</comment>
<evidence type="ECO:0000256" key="6">
    <source>
        <dbReference type="ARBA" id="ARBA00023237"/>
    </source>
</evidence>
<feature type="chain" id="PRO_5008968421" description="Flagellar L-ring protein" evidence="8">
    <location>
        <begin position="19"/>
        <end position="239"/>
    </location>
</feature>
<evidence type="ECO:0000256" key="1">
    <source>
        <dbReference type="ARBA" id="ARBA00002591"/>
    </source>
</evidence>
<keyword evidence="6 7" id="KW-0998">Cell outer membrane</keyword>
<dbReference type="EMBL" id="CP000158">
    <property type="protein sequence ID" value="ABI78634.1"/>
    <property type="molecule type" value="Genomic_DNA"/>
</dbReference>
<feature type="signal peptide" evidence="8">
    <location>
        <begin position="1"/>
        <end position="18"/>
    </location>
</feature>
<dbReference type="GO" id="GO:0071973">
    <property type="term" value="P:bacterial-type flagellum-dependent cell motility"/>
    <property type="evidence" value="ECO:0007669"/>
    <property type="project" value="InterPro"/>
</dbReference>
<dbReference type="Pfam" id="PF02107">
    <property type="entry name" value="FlgH"/>
    <property type="match status" value="1"/>
</dbReference>
<keyword evidence="9" id="KW-0282">Flagellum</keyword>
<keyword evidence="10" id="KW-1185">Reference proteome</keyword>
<keyword evidence="5 7" id="KW-0975">Bacterial flagellum</keyword>
<evidence type="ECO:0000256" key="7">
    <source>
        <dbReference type="HAMAP-Rule" id="MF_00415"/>
    </source>
</evidence>
<dbReference type="InterPro" id="IPR000527">
    <property type="entry name" value="Flag_Lring"/>
</dbReference>
<evidence type="ECO:0000256" key="2">
    <source>
        <dbReference type="ARBA" id="ARBA00006929"/>
    </source>
</evidence>
<dbReference type="STRING" id="228405.HNE_0258"/>
<keyword evidence="7" id="KW-0449">Lipoprotein</keyword>
<dbReference type="PROSITE" id="PS51257">
    <property type="entry name" value="PROKAR_LIPOPROTEIN"/>
    <property type="match status" value="1"/>
</dbReference>
<evidence type="ECO:0000256" key="4">
    <source>
        <dbReference type="ARBA" id="ARBA00023136"/>
    </source>
</evidence>